<evidence type="ECO:0000256" key="2">
    <source>
        <dbReference type="ARBA" id="ARBA00022475"/>
    </source>
</evidence>
<keyword evidence="5 6" id="KW-0472">Membrane</keyword>
<evidence type="ECO:0000313" key="7">
    <source>
        <dbReference type="EMBL" id="MBS4883361.1"/>
    </source>
</evidence>
<dbReference type="PANTHER" id="PTHR30509:SF9">
    <property type="entry name" value="MULTIDRUG RESISTANCE PROTEIN MDTO"/>
    <property type="match status" value="1"/>
</dbReference>
<proteinExistence type="predicted"/>
<dbReference type="Proteomes" id="UP000753219">
    <property type="component" value="Unassembled WGS sequence"/>
</dbReference>
<keyword evidence="2" id="KW-1003">Cell membrane</keyword>
<comment type="subcellular location">
    <subcellularLocation>
        <location evidence="1">Cell membrane</location>
        <topology evidence="1">Multi-pass membrane protein</topology>
    </subcellularLocation>
</comment>
<protein>
    <submittedName>
        <fullName evidence="8">FUSC family protein</fullName>
    </submittedName>
</protein>
<dbReference type="RefSeq" id="WP_004800465.1">
    <property type="nucleotide sequence ID" value="NZ_CABKNA010000002.1"/>
</dbReference>
<dbReference type="GO" id="GO:0005886">
    <property type="term" value="C:plasma membrane"/>
    <property type="evidence" value="ECO:0007669"/>
    <property type="project" value="UniProtKB-SubCell"/>
</dbReference>
<organism evidence="8 9">
    <name type="scientific">Amedibacillus dolichus</name>
    <dbReference type="NCBI Taxonomy" id="31971"/>
    <lineage>
        <taxon>Bacteria</taxon>
        <taxon>Bacillati</taxon>
        <taxon>Bacillota</taxon>
        <taxon>Erysipelotrichia</taxon>
        <taxon>Erysipelotrichales</taxon>
        <taxon>Erysipelotrichaceae</taxon>
        <taxon>Amedibacillus</taxon>
    </lineage>
</organism>
<evidence type="ECO:0000256" key="1">
    <source>
        <dbReference type="ARBA" id="ARBA00004651"/>
    </source>
</evidence>
<dbReference type="Proteomes" id="UP000284868">
    <property type="component" value="Unassembled WGS sequence"/>
</dbReference>
<evidence type="ECO:0000313" key="8">
    <source>
        <dbReference type="EMBL" id="RHM08650.1"/>
    </source>
</evidence>
<dbReference type="AlphaFoldDB" id="A0A415P7E5"/>
<dbReference type="PANTHER" id="PTHR30509">
    <property type="entry name" value="P-HYDROXYBENZOIC ACID EFFLUX PUMP SUBUNIT-RELATED"/>
    <property type="match status" value="1"/>
</dbReference>
<dbReference type="InterPro" id="IPR010343">
    <property type="entry name" value="ArAE_1"/>
</dbReference>
<accession>A0A415P7E5</accession>
<reference evidence="7" key="2">
    <citation type="submission" date="2021-02" db="EMBL/GenBank/DDBJ databases">
        <title>Infant gut strain persistence is associated with maternal origin, phylogeny, and functional potential including surface adhesion and iron acquisition.</title>
        <authorList>
            <person name="Lou Y.C."/>
        </authorList>
    </citation>
    <scope>NUCLEOTIDE SEQUENCE</scope>
    <source>
        <strain evidence="7">L3_108_103G1_dasL3_108_103G1_concoct_2</strain>
    </source>
</reference>
<gene>
    <name evidence="8" type="ORF">DWZ83_08020</name>
    <name evidence="7" type="ORF">KHZ85_01150</name>
</gene>
<dbReference type="GeneID" id="92793893"/>
<sequence>MPKIGLRMIKTSIAVFLCFLIYVLRNEQGIVFYSCIAAVLCVQQDSRDTLRVGKNRMEGTIIGGVIGMLTLVFMKYVFVNDNKLFCYLFISLMIIPTIYTTIWLKKPSASYISCVVFLSITVSHGADGNPYMFALMRMLDTFIGILVAYAVNLIHLPSTKESDN</sequence>
<comment type="caution">
    <text evidence="8">The sequence shown here is derived from an EMBL/GenBank/DDBJ whole genome shotgun (WGS) entry which is preliminary data.</text>
</comment>
<keyword evidence="3 6" id="KW-0812">Transmembrane</keyword>
<name>A0A415P7E5_9FIRM</name>
<feature type="transmembrane region" description="Helical" evidence="6">
    <location>
        <begin position="61"/>
        <end position="78"/>
    </location>
</feature>
<dbReference type="Pfam" id="PF06081">
    <property type="entry name" value="ArAE_1"/>
    <property type="match status" value="1"/>
</dbReference>
<feature type="transmembrane region" description="Helical" evidence="6">
    <location>
        <begin position="138"/>
        <end position="156"/>
    </location>
</feature>
<evidence type="ECO:0000256" key="5">
    <source>
        <dbReference type="ARBA" id="ARBA00023136"/>
    </source>
</evidence>
<evidence type="ECO:0000256" key="4">
    <source>
        <dbReference type="ARBA" id="ARBA00022989"/>
    </source>
</evidence>
<dbReference type="EMBL" id="JAGZMZ010000002">
    <property type="protein sequence ID" value="MBS4883361.1"/>
    <property type="molecule type" value="Genomic_DNA"/>
</dbReference>
<feature type="transmembrane region" description="Helical" evidence="6">
    <location>
        <begin position="85"/>
        <end position="102"/>
    </location>
</feature>
<keyword evidence="4 6" id="KW-1133">Transmembrane helix</keyword>
<reference evidence="8 9" key="1">
    <citation type="submission" date="2018-08" db="EMBL/GenBank/DDBJ databases">
        <title>A genome reference for cultivated species of the human gut microbiota.</title>
        <authorList>
            <person name="Zou Y."/>
            <person name="Xue W."/>
            <person name="Luo G."/>
        </authorList>
    </citation>
    <scope>NUCLEOTIDE SEQUENCE [LARGE SCALE GENOMIC DNA]</scope>
    <source>
        <strain evidence="8 9">AF35-6BH</strain>
    </source>
</reference>
<evidence type="ECO:0000256" key="6">
    <source>
        <dbReference type="SAM" id="Phobius"/>
    </source>
</evidence>
<dbReference type="OrthoDB" id="1653617at2"/>
<keyword evidence="9" id="KW-1185">Reference proteome</keyword>
<evidence type="ECO:0000313" key="9">
    <source>
        <dbReference type="Proteomes" id="UP000284868"/>
    </source>
</evidence>
<evidence type="ECO:0000256" key="3">
    <source>
        <dbReference type="ARBA" id="ARBA00022692"/>
    </source>
</evidence>
<dbReference type="EMBL" id="QRPK01000046">
    <property type="protein sequence ID" value="RHM08650.1"/>
    <property type="molecule type" value="Genomic_DNA"/>
</dbReference>